<accession>W8F803</accession>
<reference evidence="2 3" key="1">
    <citation type="submission" date="2014-01" db="EMBL/GenBank/DDBJ databases">
        <title>Complete genome sequence of ionizing-radiation resistance bacterium Hymenobacter swuensis DY53.</title>
        <authorList>
            <person name="Jung J.-H."/>
            <person name="Jeong S.-W."/>
            <person name="Joe M.-H."/>
            <person name="Cho y.-j."/>
            <person name="Kim M.-K."/>
            <person name="Lim S.-Y."/>
        </authorList>
    </citation>
    <scope>NUCLEOTIDE SEQUENCE [LARGE SCALE GENOMIC DNA]</scope>
    <source>
        <strain evidence="2 3">DY53</strain>
    </source>
</reference>
<sequence>MRFAEPILFRTYGKKHIVDERPYEIYLIDKYWVLMGTLPENWDGGTFTIILDSRDSRVIKLTHGK</sequence>
<dbReference type="HOGENOM" id="CLU_2843926_0_0_10"/>
<evidence type="ECO:0000313" key="2">
    <source>
        <dbReference type="EMBL" id="AHJ97855.1"/>
    </source>
</evidence>
<gene>
    <name evidence="2" type="ORF">Hsw_2260</name>
</gene>
<name>W8F803_9BACT</name>
<evidence type="ECO:0000259" key="1">
    <source>
        <dbReference type="Pfam" id="PF15631"/>
    </source>
</evidence>
<dbReference type="InterPro" id="IPR028921">
    <property type="entry name" value="NTF2_fold_dom"/>
</dbReference>
<protein>
    <recommendedName>
        <fullName evidence="1">NTF2 fold domain-containing protein</fullName>
    </recommendedName>
</protein>
<keyword evidence="3" id="KW-1185">Reference proteome</keyword>
<organism evidence="2 3">
    <name type="scientific">Hymenobacter swuensis DY53</name>
    <dbReference type="NCBI Taxonomy" id="1227739"/>
    <lineage>
        <taxon>Bacteria</taxon>
        <taxon>Pseudomonadati</taxon>
        <taxon>Bacteroidota</taxon>
        <taxon>Cytophagia</taxon>
        <taxon>Cytophagales</taxon>
        <taxon>Hymenobacteraceae</taxon>
        <taxon>Hymenobacter</taxon>
    </lineage>
</organism>
<evidence type="ECO:0000313" key="3">
    <source>
        <dbReference type="Proteomes" id="UP000019423"/>
    </source>
</evidence>
<dbReference type="Pfam" id="PF15631">
    <property type="entry name" value="Imm-NTF2-2"/>
    <property type="match status" value="1"/>
</dbReference>
<dbReference type="KEGG" id="hsw:Hsw_2260"/>
<proteinExistence type="predicted"/>
<dbReference type="Proteomes" id="UP000019423">
    <property type="component" value="Chromosome"/>
</dbReference>
<dbReference type="EMBL" id="CP007145">
    <property type="protein sequence ID" value="AHJ97855.1"/>
    <property type="molecule type" value="Genomic_DNA"/>
</dbReference>
<dbReference type="eggNOG" id="ENOG5033DD7">
    <property type="taxonomic scope" value="Bacteria"/>
</dbReference>
<feature type="domain" description="NTF2 fold" evidence="1">
    <location>
        <begin position="2"/>
        <end position="65"/>
    </location>
</feature>
<dbReference type="AlphaFoldDB" id="W8F803"/>